<dbReference type="InterPro" id="IPR018774">
    <property type="entry name" value="Phage_Mu_GpT"/>
</dbReference>
<evidence type="ECO:0000313" key="2">
    <source>
        <dbReference type="EMBL" id="UNK05834.1"/>
    </source>
</evidence>
<proteinExistence type="predicted"/>
<dbReference type="EMBL" id="CP093310">
    <property type="protein sequence ID" value="UNK05834.1"/>
    <property type="molecule type" value="Genomic_DNA"/>
</dbReference>
<dbReference type="Proteomes" id="UP000829560">
    <property type="component" value="Chromosome"/>
</dbReference>
<accession>A0AAT9PFQ9</accession>
<protein>
    <submittedName>
        <fullName evidence="2">Mu-like prophage major head subunit gpT family protein</fullName>
    </submittedName>
</protein>
<evidence type="ECO:0000313" key="3">
    <source>
        <dbReference type="Proteomes" id="UP000829560"/>
    </source>
</evidence>
<keyword evidence="3" id="KW-1185">Reference proteome</keyword>
<name>A0AAT9PFQ9_9GAMM</name>
<dbReference type="AlphaFoldDB" id="A0AAT9PFQ9"/>
<feature type="domain" description="Bacteriophage Mu GpT" evidence="1">
    <location>
        <begin position="9"/>
        <end position="301"/>
    </location>
</feature>
<dbReference type="RefSeq" id="WP_241879131.1">
    <property type="nucleotide sequence ID" value="NZ_CP093310.2"/>
</dbReference>
<organism evidence="2 3">
    <name type="scientific">Psychrobacter raelei</name>
    <dbReference type="NCBI Taxonomy" id="2565531"/>
    <lineage>
        <taxon>Bacteria</taxon>
        <taxon>Pseudomonadati</taxon>
        <taxon>Pseudomonadota</taxon>
        <taxon>Gammaproteobacteria</taxon>
        <taxon>Moraxellales</taxon>
        <taxon>Moraxellaceae</taxon>
        <taxon>Psychrobacter</taxon>
    </lineage>
</organism>
<sequence>MALVNAATLSALNTAIKKTFQRGLDSVEPEYTQIATVVPSSTASNTYGWLGEMPDMREWIGERVLNDIKTHGYTIVNKLYESTIAVKRTDIEDDNLGTLTPIVEANGKRARQHPDKLVFGALKNGHNQLCYDGQNFFDTDHPVYENHDGTGEVTTVSNLDYDPAGTDPSWYLLDTNNIIKPIIFQKRKDVELTSMTKLDDESVFMLDIFRWGARARHNVGYGFWQMAYMSNKPLTSDNLNAAIAHMQSQKADGGRELDIKPTLLVVPPELRAKALELVKAERLANGQTNINKDVVDVLVTQRV</sequence>
<evidence type="ECO:0000259" key="1">
    <source>
        <dbReference type="Pfam" id="PF10124"/>
    </source>
</evidence>
<dbReference type="KEGG" id="prae:MN210_03345"/>
<reference evidence="2" key="1">
    <citation type="submission" date="2024-03" db="EMBL/GenBank/DDBJ databases">
        <title>Psychrobacter raelis sp. nov. isolated from a dog with peritonitis.</title>
        <authorList>
            <person name="Schiavone A."/>
            <person name="Manzulli V."/>
            <person name="Camarda A."/>
            <person name="Cafiero M.A."/>
            <person name="Vasco I."/>
            <person name="Marino L."/>
            <person name="Pennuzzi G."/>
            <person name="Serrecchia L."/>
            <person name="Galante D."/>
            <person name="Pugliese N."/>
        </authorList>
    </citation>
    <scope>NUCLEOTIDE SEQUENCE</scope>
    <source>
        <strain evidence="2">PraFG1</strain>
    </source>
</reference>
<gene>
    <name evidence="2" type="ORF">MN210_03345</name>
</gene>
<dbReference type="Pfam" id="PF10124">
    <property type="entry name" value="Mu-like_gpT"/>
    <property type="match status" value="1"/>
</dbReference>